<protein>
    <submittedName>
        <fullName evidence="2">Uncharacterized protein</fullName>
    </submittedName>
</protein>
<feature type="region of interest" description="Disordered" evidence="1">
    <location>
        <begin position="102"/>
        <end position="125"/>
    </location>
</feature>
<comment type="caution">
    <text evidence="2">The sequence shown here is derived from an EMBL/GenBank/DDBJ whole genome shotgun (WGS) entry which is preliminary data.</text>
</comment>
<evidence type="ECO:0000313" key="3">
    <source>
        <dbReference type="Proteomes" id="UP001157125"/>
    </source>
</evidence>
<dbReference type="RefSeq" id="WP_284327712.1">
    <property type="nucleotide sequence ID" value="NZ_BSUN01000001.1"/>
</dbReference>
<feature type="compositionally biased region" description="Basic and acidic residues" evidence="1">
    <location>
        <begin position="113"/>
        <end position="125"/>
    </location>
</feature>
<accession>A0ABQ6IAY4</accession>
<organism evidence="2 3">
    <name type="scientific">Demequina litorisediminis</name>
    <dbReference type="NCBI Taxonomy" id="1849022"/>
    <lineage>
        <taxon>Bacteria</taxon>
        <taxon>Bacillati</taxon>
        <taxon>Actinomycetota</taxon>
        <taxon>Actinomycetes</taxon>
        <taxon>Micrococcales</taxon>
        <taxon>Demequinaceae</taxon>
        <taxon>Demequina</taxon>
    </lineage>
</organism>
<evidence type="ECO:0000256" key="1">
    <source>
        <dbReference type="SAM" id="MobiDB-lite"/>
    </source>
</evidence>
<sequence>MTDARGEAERLLRRFARDTNLLIAGRPFTVTGGEPVAEALATMLRGMGALVLAEGAHAADASAQVGIDVTTGEITLGGRALTGRGDAAGRLDFAAAHMPVSTAIAGEPGGGRDAARPSHRRLNDT</sequence>
<keyword evidence="3" id="KW-1185">Reference proteome</keyword>
<evidence type="ECO:0000313" key="2">
    <source>
        <dbReference type="EMBL" id="GMA35007.1"/>
    </source>
</evidence>
<dbReference type="EMBL" id="BSUN01000001">
    <property type="protein sequence ID" value="GMA35007.1"/>
    <property type="molecule type" value="Genomic_DNA"/>
</dbReference>
<dbReference type="Proteomes" id="UP001157125">
    <property type="component" value="Unassembled WGS sequence"/>
</dbReference>
<reference evidence="3" key="1">
    <citation type="journal article" date="2019" name="Int. J. Syst. Evol. Microbiol.">
        <title>The Global Catalogue of Microorganisms (GCM) 10K type strain sequencing project: providing services to taxonomists for standard genome sequencing and annotation.</title>
        <authorList>
            <consortium name="The Broad Institute Genomics Platform"/>
            <consortium name="The Broad Institute Genome Sequencing Center for Infectious Disease"/>
            <person name="Wu L."/>
            <person name="Ma J."/>
        </authorList>
    </citation>
    <scope>NUCLEOTIDE SEQUENCE [LARGE SCALE GENOMIC DNA]</scope>
    <source>
        <strain evidence="3">NBRC 112299</strain>
    </source>
</reference>
<name>A0ABQ6IAY4_9MICO</name>
<proteinExistence type="predicted"/>
<gene>
    <name evidence="2" type="ORF">GCM10025876_12110</name>
</gene>